<keyword evidence="3" id="KW-1185">Reference proteome</keyword>
<dbReference type="InterPro" id="IPR006683">
    <property type="entry name" value="Thioestr_dom"/>
</dbReference>
<evidence type="ECO:0000313" key="2">
    <source>
        <dbReference type="EMBL" id="CAD7040840.1"/>
    </source>
</evidence>
<comment type="caution">
    <text evidence="2">The sequence shown here is derived from an EMBL/GenBank/DDBJ whole genome shotgun (WGS) entry which is preliminary data.</text>
</comment>
<dbReference type="Gene3D" id="3.10.129.10">
    <property type="entry name" value="Hotdog Thioesterase"/>
    <property type="match status" value="1"/>
</dbReference>
<dbReference type="InterPro" id="IPR029069">
    <property type="entry name" value="HotDog_dom_sf"/>
</dbReference>
<organism evidence="2 3">
    <name type="scientific">Pseudorhizobium halotolerans</name>
    <dbReference type="NCBI Taxonomy" id="1233081"/>
    <lineage>
        <taxon>Bacteria</taxon>
        <taxon>Pseudomonadati</taxon>
        <taxon>Pseudomonadota</taxon>
        <taxon>Alphaproteobacteria</taxon>
        <taxon>Hyphomicrobiales</taxon>
        <taxon>Rhizobiaceae</taxon>
        <taxon>Rhizobium/Agrobacterium group</taxon>
        <taxon>Pseudorhizobium</taxon>
    </lineage>
</organism>
<dbReference type="SUPFAM" id="SSF54637">
    <property type="entry name" value="Thioesterase/thiol ester dehydrase-isomerase"/>
    <property type="match status" value="1"/>
</dbReference>
<evidence type="ECO:0000259" key="1">
    <source>
        <dbReference type="Pfam" id="PF03061"/>
    </source>
</evidence>
<protein>
    <submittedName>
        <fullName evidence="2">PaaI family thioesterase</fullName>
    </submittedName>
</protein>
<evidence type="ECO:0000313" key="3">
    <source>
        <dbReference type="Proteomes" id="UP000601041"/>
    </source>
</evidence>
<feature type="domain" description="Thioesterase" evidence="1">
    <location>
        <begin position="52"/>
        <end position="126"/>
    </location>
</feature>
<dbReference type="EMBL" id="CABFWE030000005">
    <property type="protein sequence ID" value="CAD7040840.1"/>
    <property type="molecule type" value="Genomic_DNA"/>
</dbReference>
<dbReference type="Proteomes" id="UP000601041">
    <property type="component" value="Unassembled WGS sequence"/>
</dbReference>
<gene>
    <name evidence="2" type="ORF">RHAB21_03097</name>
</gene>
<dbReference type="Pfam" id="PF03061">
    <property type="entry name" value="4HBT"/>
    <property type="match status" value="1"/>
</dbReference>
<name>A0ABN7JPD1_9HYPH</name>
<sequence>MNFTMEDFLTQNGWVFDPADGFIGHIGGYWRLTDQSGEHYGFITREMHVNRNGVVHGGMIMSFVDRAFGLHSRLASGSDKAATVSLSHQFVAPLPLGKFATITPRIVKLTPRMSFIEGMVLCEDQPIVQAQGVWRLARRTT</sequence>
<proteinExistence type="predicted"/>
<reference evidence="2 3" key="1">
    <citation type="submission" date="2020-11" db="EMBL/GenBank/DDBJ databases">
        <authorList>
            <person name="Lassalle F."/>
        </authorList>
    </citation>
    <scope>NUCLEOTIDE SEQUENCE [LARGE SCALE GENOMIC DNA]</scope>
    <source>
        <strain evidence="2 3">AB21</strain>
    </source>
</reference>
<accession>A0ABN7JPD1</accession>
<dbReference type="CDD" id="cd03443">
    <property type="entry name" value="PaaI_thioesterase"/>
    <property type="match status" value="1"/>
</dbReference>